<dbReference type="PANTHER" id="PTHR43158">
    <property type="entry name" value="SKFA PEPTIDE EXPORT ATP-BINDING PROTEIN SKFE"/>
    <property type="match status" value="1"/>
</dbReference>
<dbReference type="EMBL" id="BTPD01000021">
    <property type="protein sequence ID" value="GMQ31592.1"/>
    <property type="molecule type" value="Genomic_DNA"/>
</dbReference>
<comment type="caution">
    <text evidence="4">The sequence shown here is derived from an EMBL/GenBank/DDBJ whole genome shotgun (WGS) entry which is preliminary data.</text>
</comment>
<evidence type="ECO:0000313" key="5">
    <source>
        <dbReference type="Proteomes" id="UP001338309"/>
    </source>
</evidence>
<dbReference type="PANTHER" id="PTHR43158:SF1">
    <property type="entry name" value="ABC TRANSPORTER, ATP-BINDING PROTEIN"/>
    <property type="match status" value="1"/>
</dbReference>
<evidence type="ECO:0000256" key="1">
    <source>
        <dbReference type="ARBA" id="ARBA00022741"/>
    </source>
</evidence>
<dbReference type="GO" id="GO:0005524">
    <property type="term" value="F:ATP binding"/>
    <property type="evidence" value="ECO:0007669"/>
    <property type="project" value="UniProtKB-KW"/>
</dbReference>
<evidence type="ECO:0000256" key="2">
    <source>
        <dbReference type="ARBA" id="ARBA00022840"/>
    </source>
</evidence>
<keyword evidence="5" id="KW-1185">Reference proteome</keyword>
<feature type="domain" description="ABC transporter" evidence="3">
    <location>
        <begin position="4"/>
        <end position="230"/>
    </location>
</feature>
<proteinExistence type="predicted"/>
<dbReference type="CDD" id="cd03230">
    <property type="entry name" value="ABC_DR_subfamily_A"/>
    <property type="match status" value="1"/>
</dbReference>
<dbReference type="InterPro" id="IPR017871">
    <property type="entry name" value="ABC_transporter-like_CS"/>
</dbReference>
<keyword evidence="1" id="KW-0547">Nucleotide-binding</keyword>
<dbReference type="InterPro" id="IPR003439">
    <property type="entry name" value="ABC_transporter-like_ATP-bd"/>
</dbReference>
<sequence>MEKVVIEKMDFSYPKKALLFEGLDLELSRGKVVGLLGKNGAGKSTLMRLMAGLLKPTKGVVLCDGEMAFDREPHFLDQLMFIPEQIALPDHLKVGEYAKVYRDFYLGFDEIRIQHLLSDFQLGLKERVSNLSYGQQKKLQIAIGLSTRAKLILLDEPTNGLDIPSKTAFRKLISANIQEDQLVVISTHQIKDIDHLIDQVVILEEGKIKLQADLDALEEAFVFGQGAVAPLDAIYTETHLLGARYIAKSQGESEGSPDLEMLFQAVMEGRIQGQYLSTSNPVMQ</sequence>
<organism evidence="4 5">
    <name type="scientific">Algoriphagus confluentis</name>
    <dbReference type="NCBI Taxonomy" id="1697556"/>
    <lineage>
        <taxon>Bacteria</taxon>
        <taxon>Pseudomonadati</taxon>
        <taxon>Bacteroidota</taxon>
        <taxon>Cytophagia</taxon>
        <taxon>Cytophagales</taxon>
        <taxon>Cyclobacteriaceae</taxon>
        <taxon>Algoriphagus</taxon>
    </lineage>
</organism>
<protein>
    <submittedName>
        <fullName evidence="4">ABC transporter ATP-binding protein</fullName>
    </submittedName>
</protein>
<dbReference type="SMART" id="SM00382">
    <property type="entry name" value="AAA"/>
    <property type="match status" value="1"/>
</dbReference>
<accession>A0ABQ6PUJ4</accession>
<evidence type="ECO:0000313" key="4">
    <source>
        <dbReference type="EMBL" id="GMQ31592.1"/>
    </source>
</evidence>
<keyword evidence="2 4" id="KW-0067">ATP-binding</keyword>
<dbReference type="InterPro" id="IPR003593">
    <property type="entry name" value="AAA+_ATPase"/>
</dbReference>
<dbReference type="Gene3D" id="3.40.50.300">
    <property type="entry name" value="P-loop containing nucleotide triphosphate hydrolases"/>
    <property type="match status" value="1"/>
</dbReference>
<dbReference type="PROSITE" id="PS00211">
    <property type="entry name" value="ABC_TRANSPORTER_1"/>
    <property type="match status" value="1"/>
</dbReference>
<dbReference type="InterPro" id="IPR027417">
    <property type="entry name" value="P-loop_NTPase"/>
</dbReference>
<dbReference type="SUPFAM" id="SSF52540">
    <property type="entry name" value="P-loop containing nucleoside triphosphate hydrolases"/>
    <property type="match status" value="1"/>
</dbReference>
<dbReference type="Proteomes" id="UP001338309">
    <property type="component" value="Unassembled WGS sequence"/>
</dbReference>
<reference evidence="4 5" key="1">
    <citation type="submission" date="2023-08" db="EMBL/GenBank/DDBJ databases">
        <title>Draft genome sequence of Algoriphagus confluentis.</title>
        <authorList>
            <person name="Takatani N."/>
            <person name="Hosokawa M."/>
            <person name="Sawabe T."/>
        </authorList>
    </citation>
    <scope>NUCLEOTIDE SEQUENCE [LARGE SCALE GENOMIC DNA]</scope>
    <source>
        <strain evidence="4 5">NBRC 111222</strain>
    </source>
</reference>
<name>A0ABQ6PUJ4_9BACT</name>
<dbReference type="PROSITE" id="PS50893">
    <property type="entry name" value="ABC_TRANSPORTER_2"/>
    <property type="match status" value="1"/>
</dbReference>
<dbReference type="RefSeq" id="WP_338226361.1">
    <property type="nucleotide sequence ID" value="NZ_BTPD01000021.1"/>
</dbReference>
<gene>
    <name evidence="4" type="ORF">Aconfl_42370</name>
</gene>
<dbReference type="Pfam" id="PF00005">
    <property type="entry name" value="ABC_tran"/>
    <property type="match status" value="1"/>
</dbReference>
<evidence type="ECO:0000259" key="3">
    <source>
        <dbReference type="PROSITE" id="PS50893"/>
    </source>
</evidence>